<dbReference type="AlphaFoldDB" id="A0A428N7B2"/>
<sequence>MKRWMLIVAVMISVAFPHVGDAESLNEVFLFKATVEADEGTYHWEYNSPDNFEYHVNGKAMHGEKAKQQVEDMYENISLSQDMDKEAIARAFQNAGYEEMSRIDVRWQDENGDLYTWLWDENQE</sequence>
<dbReference type="RefSeq" id="WP_125555102.1">
    <property type="nucleotide sequence ID" value="NZ_RBVX01000004.1"/>
</dbReference>
<accession>A0A428N7B2</accession>
<keyword evidence="3" id="KW-1185">Reference proteome</keyword>
<feature type="chain" id="PRO_5039655253" description="Peptidase propeptide and YPEB domain-containing protein" evidence="1">
    <location>
        <begin position="22"/>
        <end position="124"/>
    </location>
</feature>
<comment type="caution">
    <text evidence="2">The sequence shown here is derived from an EMBL/GenBank/DDBJ whole genome shotgun (WGS) entry which is preliminary data.</text>
</comment>
<organism evidence="2 3">
    <name type="scientific">Salibacterium salarium</name>
    <dbReference type="NCBI Taxonomy" id="284579"/>
    <lineage>
        <taxon>Bacteria</taxon>
        <taxon>Bacillati</taxon>
        <taxon>Bacillota</taxon>
        <taxon>Bacilli</taxon>
        <taxon>Bacillales</taxon>
        <taxon>Bacillaceae</taxon>
    </lineage>
</organism>
<name>A0A428N7B2_9BACI</name>
<gene>
    <name evidence="2" type="ORF">D7Z54_06920</name>
</gene>
<evidence type="ECO:0000313" key="3">
    <source>
        <dbReference type="Proteomes" id="UP000275076"/>
    </source>
</evidence>
<feature type="signal peptide" evidence="1">
    <location>
        <begin position="1"/>
        <end position="21"/>
    </location>
</feature>
<dbReference type="Proteomes" id="UP000275076">
    <property type="component" value="Unassembled WGS sequence"/>
</dbReference>
<evidence type="ECO:0008006" key="4">
    <source>
        <dbReference type="Google" id="ProtNLM"/>
    </source>
</evidence>
<proteinExistence type="predicted"/>
<dbReference type="OrthoDB" id="2886745at2"/>
<keyword evidence="1" id="KW-0732">Signal</keyword>
<reference evidence="2 3" key="1">
    <citation type="submission" date="2018-10" db="EMBL/GenBank/DDBJ databases">
        <title>Draft genome sequence of Bacillus salarius IM0101, isolated from a hypersaline soil in Inner Mongolia, China.</title>
        <authorList>
            <person name="Yamprayoonswat W."/>
            <person name="Boonvisut S."/>
            <person name="Jumpathong W."/>
            <person name="Sittihan S."/>
            <person name="Ruangsuj P."/>
            <person name="Wanthongcharoen S."/>
            <person name="Thongpramul N."/>
            <person name="Pimmason S."/>
            <person name="Yu B."/>
            <person name="Yasawong M."/>
        </authorList>
    </citation>
    <scope>NUCLEOTIDE SEQUENCE [LARGE SCALE GENOMIC DNA]</scope>
    <source>
        <strain evidence="2 3">IM0101</strain>
    </source>
</reference>
<dbReference type="EMBL" id="RBVX01000004">
    <property type="protein sequence ID" value="RSL34281.1"/>
    <property type="molecule type" value="Genomic_DNA"/>
</dbReference>
<protein>
    <recommendedName>
        <fullName evidence="4">Peptidase propeptide and YPEB domain-containing protein</fullName>
    </recommendedName>
</protein>
<evidence type="ECO:0000313" key="2">
    <source>
        <dbReference type="EMBL" id="RSL34281.1"/>
    </source>
</evidence>
<evidence type="ECO:0000256" key="1">
    <source>
        <dbReference type="SAM" id="SignalP"/>
    </source>
</evidence>